<name>A0A1G7NML4_9SPHN</name>
<sequence length="699" mass="71644">MATLVLGAVGSAIGGPIGGALGAMLGNAVDRAVLGPARRQGPRLTELQVQTSSYGTQLPRLFGTMRVGGTVIWSTDLIETREGSRGGKGRPATETYSYAASFAVALSARPIRGVRRIWADGRLLRGAGGDFKTATGFRLYLGGEDQPVDPAIAAAEGAAAPAHRGIAYAVFEDMALGDYGNRIPQLTFEVEADDGPVSVGAIARALAPEVTGAAALPLGGFAGSGGSVRAVLEVLTQAGGGWWAGLDLRDGAGAPVTVTDASVRAGNRAAGGRRLAADDSVPVRAVVAHHDPARDYQLGVQHARRPGSGVREVRLDLPAAIPAGEAKTLANALLARAEGARMRRTVTLDADHMGIGPGDTVRIAGEDGVWRVTEAAVEAMVVRLELVPLVPAGVALSAASGRHVGAADRVAGATRLAVFETPALDDAVLAAPRLTVAAAGGAGWRSASLHYSLDEGASWVAAGVTAAPAVMGTIVALAPGGSAALVDDRAALVVHVEGRLHDADDAALDGGANLALLGDELIQFARGTAAGGGRWRLEGLRRGLRGTEAAIGLQRPGDRFILLEAGAARTIDLPVAALGRRVDVMAHGVGDGIEGVTASVLITGASVRPPMPVGARQHRLADGRVAIAWTRRSRAGWRWLDGVDVPLGEEREAYRVSVNGTEVDTAEPRLDVDASPGTVVTIRQRGTLAESPPLMLTIT</sequence>
<accession>A0A1G7NML4</accession>
<gene>
    <name evidence="3" type="ORF">GQR91_06350</name>
    <name evidence="4" type="ORF">SAMN05216557_105218</name>
</gene>
<dbReference type="RefSeq" id="WP_149682796.1">
    <property type="nucleotide sequence ID" value="NZ_FNBI01000005.1"/>
</dbReference>
<evidence type="ECO:0000313" key="6">
    <source>
        <dbReference type="Proteomes" id="UP000436801"/>
    </source>
</evidence>
<dbReference type="OrthoDB" id="8445115at2"/>
<evidence type="ECO:0000313" key="3">
    <source>
        <dbReference type="EMBL" id="MWC43282.1"/>
    </source>
</evidence>
<dbReference type="Proteomes" id="UP000323502">
    <property type="component" value="Unassembled WGS sequence"/>
</dbReference>
<evidence type="ECO:0000259" key="1">
    <source>
        <dbReference type="Pfam" id="PF13550"/>
    </source>
</evidence>
<reference evidence="3 6" key="2">
    <citation type="submission" date="2019-12" db="EMBL/GenBank/DDBJ databases">
        <authorList>
            <person name="Zheng J."/>
        </authorList>
    </citation>
    <scope>NUCLEOTIDE SEQUENCE [LARGE SCALE GENOMIC DNA]</scope>
    <source>
        <strain evidence="3 6">DSM 27347</strain>
    </source>
</reference>
<dbReference type="Pfam" id="PF23666">
    <property type="entry name" value="Rcc01698_C"/>
    <property type="match status" value="1"/>
</dbReference>
<dbReference type="EMBL" id="FNBI01000005">
    <property type="protein sequence ID" value="SDF75157.1"/>
    <property type="molecule type" value="Genomic_DNA"/>
</dbReference>
<evidence type="ECO:0000313" key="5">
    <source>
        <dbReference type="Proteomes" id="UP000323502"/>
    </source>
</evidence>
<protein>
    <submittedName>
        <fullName evidence="4">Phage tail protein</fullName>
    </submittedName>
</protein>
<dbReference type="Pfam" id="PF13550">
    <property type="entry name" value="Phage-tail_3"/>
    <property type="match status" value="1"/>
</dbReference>
<feature type="domain" description="Tip attachment protein J" evidence="1">
    <location>
        <begin position="249"/>
        <end position="374"/>
    </location>
</feature>
<dbReference type="Proteomes" id="UP000436801">
    <property type="component" value="Unassembled WGS sequence"/>
</dbReference>
<evidence type="ECO:0000259" key="2">
    <source>
        <dbReference type="Pfam" id="PF23666"/>
    </source>
</evidence>
<proteinExistence type="predicted"/>
<organism evidence="4 5">
    <name type="scientific">Sphingomonas carotinifaciens</name>
    <dbReference type="NCBI Taxonomy" id="1166323"/>
    <lineage>
        <taxon>Bacteria</taxon>
        <taxon>Pseudomonadati</taxon>
        <taxon>Pseudomonadota</taxon>
        <taxon>Alphaproteobacteria</taxon>
        <taxon>Sphingomonadales</taxon>
        <taxon>Sphingomonadaceae</taxon>
        <taxon>Sphingomonas</taxon>
    </lineage>
</organism>
<reference evidence="4 5" key="1">
    <citation type="submission" date="2016-10" db="EMBL/GenBank/DDBJ databases">
        <authorList>
            <person name="Varghese N."/>
            <person name="Submissions S."/>
        </authorList>
    </citation>
    <scope>NUCLEOTIDE SEQUENCE [LARGE SCALE GENOMIC DNA]</scope>
    <source>
        <strain evidence="4 5">S7-754</strain>
    </source>
</reference>
<feature type="domain" description="Rcc01698-like C-terminal" evidence="2">
    <location>
        <begin position="469"/>
        <end position="561"/>
    </location>
</feature>
<dbReference type="InterPro" id="IPR056490">
    <property type="entry name" value="Rcc01698_C"/>
</dbReference>
<dbReference type="AlphaFoldDB" id="A0A1G7NML4"/>
<dbReference type="EMBL" id="WSUT01000005">
    <property type="protein sequence ID" value="MWC43282.1"/>
    <property type="molecule type" value="Genomic_DNA"/>
</dbReference>
<dbReference type="InterPro" id="IPR032876">
    <property type="entry name" value="J_dom"/>
</dbReference>
<evidence type="ECO:0000313" key="4">
    <source>
        <dbReference type="EMBL" id="SDF75157.1"/>
    </source>
</evidence>
<keyword evidence="5" id="KW-1185">Reference proteome</keyword>